<accession>A0A1M5YZC3</accession>
<gene>
    <name evidence="4" type="ORF">SAMN04488135_11194</name>
</gene>
<evidence type="ECO:0000313" key="4">
    <source>
        <dbReference type="EMBL" id="SHI17224.1"/>
    </source>
</evidence>
<dbReference type="PROSITE" id="PS00671">
    <property type="entry name" value="D_2_HYDROXYACID_DH_3"/>
    <property type="match status" value="1"/>
</dbReference>
<organism evidence="4 5">
    <name type="scientific">Pollutimonas bauzanensis</name>
    <dbReference type="NCBI Taxonomy" id="658167"/>
    <lineage>
        <taxon>Bacteria</taxon>
        <taxon>Pseudomonadati</taxon>
        <taxon>Pseudomonadota</taxon>
        <taxon>Betaproteobacteria</taxon>
        <taxon>Burkholderiales</taxon>
        <taxon>Alcaligenaceae</taxon>
        <taxon>Pollutimonas</taxon>
    </lineage>
</organism>
<feature type="domain" description="D-isomer specific 2-hydroxyacid dehydrogenase NAD-binding" evidence="3">
    <location>
        <begin position="125"/>
        <end position="301"/>
    </location>
</feature>
<evidence type="ECO:0000313" key="5">
    <source>
        <dbReference type="Proteomes" id="UP000184226"/>
    </source>
</evidence>
<evidence type="ECO:0000256" key="1">
    <source>
        <dbReference type="ARBA" id="ARBA00023002"/>
    </source>
</evidence>
<dbReference type="InterPro" id="IPR006140">
    <property type="entry name" value="D-isomer_DH_NAD-bd"/>
</dbReference>
<dbReference type="STRING" id="658167.SAMN04488135_11194"/>
<dbReference type="SUPFAM" id="SSF52283">
    <property type="entry name" value="Formate/glycerate dehydrogenase catalytic domain-like"/>
    <property type="match status" value="1"/>
</dbReference>
<name>A0A1M5YZC3_9BURK</name>
<dbReference type="InterPro" id="IPR036291">
    <property type="entry name" value="NAD(P)-bd_dom_sf"/>
</dbReference>
<dbReference type="GO" id="GO:0016616">
    <property type="term" value="F:oxidoreductase activity, acting on the CH-OH group of donors, NAD or NADP as acceptor"/>
    <property type="evidence" value="ECO:0007669"/>
    <property type="project" value="UniProtKB-ARBA"/>
</dbReference>
<proteinExistence type="predicted"/>
<dbReference type="OrthoDB" id="9805416at2"/>
<dbReference type="SUPFAM" id="SSF51735">
    <property type="entry name" value="NAD(P)-binding Rossmann-fold domains"/>
    <property type="match status" value="1"/>
</dbReference>
<protein>
    <submittedName>
        <fullName evidence="4">Phosphoglycerate dehydrogenase</fullName>
    </submittedName>
</protein>
<dbReference type="AlphaFoldDB" id="A0A1M5YZC3"/>
<dbReference type="PANTHER" id="PTHR43333:SF1">
    <property type="entry name" value="D-ISOMER SPECIFIC 2-HYDROXYACID DEHYDROGENASE NAD-BINDING DOMAIN-CONTAINING PROTEIN"/>
    <property type="match status" value="1"/>
</dbReference>
<reference evidence="4 5" key="1">
    <citation type="submission" date="2016-11" db="EMBL/GenBank/DDBJ databases">
        <authorList>
            <person name="Jaros S."/>
            <person name="Januszkiewicz K."/>
            <person name="Wedrychowicz H."/>
        </authorList>
    </citation>
    <scope>NUCLEOTIDE SEQUENCE [LARGE SCALE GENOMIC DNA]</scope>
    <source>
        <strain evidence="4 5">CGMCC 1.10190</strain>
    </source>
</reference>
<keyword evidence="2" id="KW-0520">NAD</keyword>
<dbReference type="EMBL" id="FQXE01000011">
    <property type="protein sequence ID" value="SHI17224.1"/>
    <property type="molecule type" value="Genomic_DNA"/>
</dbReference>
<dbReference type="Gene3D" id="3.40.50.720">
    <property type="entry name" value="NAD(P)-binding Rossmann-like Domain"/>
    <property type="match status" value="2"/>
</dbReference>
<evidence type="ECO:0000259" key="3">
    <source>
        <dbReference type="Pfam" id="PF02826"/>
    </source>
</evidence>
<evidence type="ECO:0000256" key="2">
    <source>
        <dbReference type="ARBA" id="ARBA00023027"/>
    </source>
</evidence>
<dbReference type="GO" id="GO:0051287">
    <property type="term" value="F:NAD binding"/>
    <property type="evidence" value="ECO:0007669"/>
    <property type="project" value="InterPro"/>
</dbReference>
<keyword evidence="1" id="KW-0560">Oxidoreductase</keyword>
<dbReference type="Proteomes" id="UP000184226">
    <property type="component" value="Unassembled WGS sequence"/>
</dbReference>
<keyword evidence="5" id="KW-1185">Reference proteome</keyword>
<sequence>MDKKKLLRILLSELAADRLAADIRGMLGPDEVEVVLARPVPGREPADIDIAYISRDVTGVSTKQVLTESLEAFYASLRASPRLQWVHTHSAGADRPIFPELAARGVRVTTSSGANAGVVAQTALAGLLALAREFPKLMREQRKHAWTPLMSGALPRDLAGQKAVIVGWGPIARQIGASLQLLGLEIAVARHSAEPAGDNIRTVAYGGLHAVLPGADWLILACPLSDSTRRLIDRGAFESLPGGARLINVARGEIVVESHLIEALQAGRLGGAYLDVFEYEPLSPDSPLWDIENVIVTPHSAGHSDGNAQRVDRMFLAYLKDWNDARAKVRR</sequence>
<dbReference type="PANTHER" id="PTHR43333">
    <property type="entry name" value="2-HACID_DH_C DOMAIN-CONTAINING PROTEIN"/>
    <property type="match status" value="1"/>
</dbReference>
<dbReference type="RefSeq" id="WP_073105890.1">
    <property type="nucleotide sequence ID" value="NZ_FQXE01000011.1"/>
</dbReference>
<dbReference type="InterPro" id="IPR029753">
    <property type="entry name" value="D-isomer_DH_CS"/>
</dbReference>
<dbReference type="Pfam" id="PF02826">
    <property type="entry name" value="2-Hacid_dh_C"/>
    <property type="match status" value="1"/>
</dbReference>